<dbReference type="CDD" id="cd07333">
    <property type="entry name" value="M48C_bepA_like"/>
    <property type="match status" value="1"/>
</dbReference>
<dbReference type="Pfam" id="PF01435">
    <property type="entry name" value="Peptidase_M48"/>
    <property type="match status" value="1"/>
</dbReference>
<dbReference type="GO" id="GO:0051603">
    <property type="term" value="P:proteolysis involved in protein catabolic process"/>
    <property type="evidence" value="ECO:0007669"/>
    <property type="project" value="TreeGrafter"/>
</dbReference>
<dbReference type="PROSITE" id="PS51257">
    <property type="entry name" value="PROKAR_LIPOPROTEIN"/>
    <property type="match status" value="1"/>
</dbReference>
<dbReference type="InterPro" id="IPR051156">
    <property type="entry name" value="Mito/Outer_Membr_Metalloprot"/>
</dbReference>
<dbReference type="InterPro" id="IPR001915">
    <property type="entry name" value="Peptidase_M48"/>
</dbReference>
<dbReference type="GO" id="GO:0016020">
    <property type="term" value="C:membrane"/>
    <property type="evidence" value="ECO:0007669"/>
    <property type="project" value="TreeGrafter"/>
</dbReference>
<reference evidence="8 9" key="1">
    <citation type="submission" date="2019-02" db="EMBL/GenBank/DDBJ databases">
        <title>Deep-cultivation of Planctomycetes and their phenomic and genomic characterization uncovers novel biology.</title>
        <authorList>
            <person name="Wiegand S."/>
            <person name="Jogler M."/>
            <person name="Boedeker C."/>
            <person name="Pinto D."/>
            <person name="Vollmers J."/>
            <person name="Rivas-Marin E."/>
            <person name="Kohn T."/>
            <person name="Peeters S.H."/>
            <person name="Heuer A."/>
            <person name="Rast P."/>
            <person name="Oberbeckmann S."/>
            <person name="Bunk B."/>
            <person name="Jeske O."/>
            <person name="Meyerdierks A."/>
            <person name="Storesund J.E."/>
            <person name="Kallscheuer N."/>
            <person name="Luecker S."/>
            <person name="Lage O.M."/>
            <person name="Pohl T."/>
            <person name="Merkel B.J."/>
            <person name="Hornburger P."/>
            <person name="Mueller R.-W."/>
            <person name="Bruemmer F."/>
            <person name="Labrenz M."/>
            <person name="Spormann A.M."/>
            <person name="Op den Camp H."/>
            <person name="Overmann J."/>
            <person name="Amann R."/>
            <person name="Jetten M.S.M."/>
            <person name="Mascher T."/>
            <person name="Medema M.H."/>
            <person name="Devos D.P."/>
            <person name="Kaster A.-K."/>
            <person name="Ovreas L."/>
            <person name="Rohde M."/>
            <person name="Galperin M.Y."/>
            <person name="Jogler C."/>
        </authorList>
    </citation>
    <scope>NUCLEOTIDE SEQUENCE [LARGE SCALE GENOMIC DNA]</scope>
    <source>
        <strain evidence="8 9">Pan265</strain>
    </source>
</reference>
<dbReference type="AlphaFoldDB" id="A0A518BWP7"/>
<dbReference type="KEGG" id="mcad:Pan265_12530"/>
<evidence type="ECO:0000313" key="9">
    <source>
        <dbReference type="Proteomes" id="UP000320386"/>
    </source>
</evidence>
<evidence type="ECO:0000256" key="6">
    <source>
        <dbReference type="RuleBase" id="RU003983"/>
    </source>
</evidence>
<dbReference type="PANTHER" id="PTHR22726">
    <property type="entry name" value="METALLOENDOPEPTIDASE OMA1"/>
    <property type="match status" value="1"/>
</dbReference>
<proteinExistence type="inferred from homology"/>
<keyword evidence="2" id="KW-0479">Metal-binding</keyword>
<dbReference type="GO" id="GO:0046872">
    <property type="term" value="F:metal ion binding"/>
    <property type="evidence" value="ECO:0007669"/>
    <property type="project" value="UniProtKB-KW"/>
</dbReference>
<feature type="domain" description="Peptidase M48" evidence="7">
    <location>
        <begin position="73"/>
        <end position="256"/>
    </location>
</feature>
<dbReference type="GO" id="GO:0004222">
    <property type="term" value="F:metalloendopeptidase activity"/>
    <property type="evidence" value="ECO:0007669"/>
    <property type="project" value="InterPro"/>
</dbReference>
<protein>
    <submittedName>
        <fullName evidence="8">TPR repeat-containing protein YfgC</fullName>
    </submittedName>
</protein>
<evidence type="ECO:0000256" key="1">
    <source>
        <dbReference type="ARBA" id="ARBA00022670"/>
    </source>
</evidence>
<dbReference type="EMBL" id="CP036280">
    <property type="protein sequence ID" value="QDU71403.1"/>
    <property type="molecule type" value="Genomic_DNA"/>
</dbReference>
<keyword evidence="1 6" id="KW-0645">Protease</keyword>
<evidence type="ECO:0000256" key="2">
    <source>
        <dbReference type="ARBA" id="ARBA00022723"/>
    </source>
</evidence>
<organism evidence="8 9">
    <name type="scientific">Mucisphaera calidilacus</name>
    <dbReference type="NCBI Taxonomy" id="2527982"/>
    <lineage>
        <taxon>Bacteria</taxon>
        <taxon>Pseudomonadati</taxon>
        <taxon>Planctomycetota</taxon>
        <taxon>Phycisphaerae</taxon>
        <taxon>Phycisphaerales</taxon>
        <taxon>Phycisphaeraceae</taxon>
        <taxon>Mucisphaera</taxon>
    </lineage>
</organism>
<dbReference type="PANTHER" id="PTHR22726:SF1">
    <property type="entry name" value="METALLOENDOPEPTIDASE OMA1, MITOCHONDRIAL"/>
    <property type="match status" value="1"/>
</dbReference>
<keyword evidence="3 6" id="KW-0378">Hydrolase</keyword>
<keyword evidence="4 6" id="KW-0862">Zinc</keyword>
<comment type="similarity">
    <text evidence="6">Belongs to the peptidase M48 family.</text>
</comment>
<evidence type="ECO:0000256" key="5">
    <source>
        <dbReference type="ARBA" id="ARBA00023049"/>
    </source>
</evidence>
<evidence type="ECO:0000259" key="7">
    <source>
        <dbReference type="Pfam" id="PF01435"/>
    </source>
</evidence>
<sequence length="317" mass="33923">MKLEQRRIAGWWLWVSVLWVTAVVSVGCSTNPATGRAQLNILSESEEISLGREAAPGFLEQYGGSLPDEQIVAHVRQLGQQLAAVSERSQLPWEFHVVDSSVINAFALPGGKVFISRGLLERMTNEAQLAGVLGHEVGHVTAQHIGQQMTQAMGIQIGLIAAGIAIDQATDDAWLATLGLVGGELGAGMYLLKYGRDQEHQADELGLRYMTRLGYDPLGQVQVMRILKDASGGGGGIEMLSTHPLPESRIERLVEMIAERYPGSETSAYGFGEARFRREVLDRLEALPPARHPAKGAAAWLPAGLCACGGVHAAGGG</sequence>
<evidence type="ECO:0000256" key="4">
    <source>
        <dbReference type="ARBA" id="ARBA00022833"/>
    </source>
</evidence>
<keyword evidence="5 6" id="KW-0482">Metalloprotease</keyword>
<keyword evidence="9" id="KW-1185">Reference proteome</keyword>
<dbReference type="RefSeq" id="WP_145445552.1">
    <property type="nucleotide sequence ID" value="NZ_CP036280.1"/>
</dbReference>
<dbReference type="OrthoDB" id="9810445at2"/>
<comment type="cofactor">
    <cofactor evidence="6">
        <name>Zn(2+)</name>
        <dbReference type="ChEBI" id="CHEBI:29105"/>
    </cofactor>
    <text evidence="6">Binds 1 zinc ion per subunit.</text>
</comment>
<gene>
    <name evidence="8" type="primary">yfgC</name>
    <name evidence="8" type="ORF">Pan265_12530</name>
</gene>
<evidence type="ECO:0000256" key="3">
    <source>
        <dbReference type="ARBA" id="ARBA00022801"/>
    </source>
</evidence>
<dbReference type="Proteomes" id="UP000320386">
    <property type="component" value="Chromosome"/>
</dbReference>
<dbReference type="Gene3D" id="3.30.2010.10">
    <property type="entry name" value="Metalloproteases ('zincins'), catalytic domain"/>
    <property type="match status" value="1"/>
</dbReference>
<evidence type="ECO:0000313" key="8">
    <source>
        <dbReference type="EMBL" id="QDU71403.1"/>
    </source>
</evidence>
<accession>A0A518BWP7</accession>
<name>A0A518BWP7_9BACT</name>